<sequence length="33" mass="3652">MELDNLTLTEIIARLRKLADEIRVQAQAGTTPA</sequence>
<organism evidence="1 2">
    <name type="scientific">Shinella fusca</name>
    <dbReference type="NCBI Taxonomy" id="544480"/>
    <lineage>
        <taxon>Bacteria</taxon>
        <taxon>Pseudomonadati</taxon>
        <taxon>Pseudomonadota</taxon>
        <taxon>Alphaproteobacteria</taxon>
        <taxon>Hyphomicrobiales</taxon>
        <taxon>Rhizobiaceae</taxon>
        <taxon>Shinella</taxon>
    </lineage>
</organism>
<proteinExistence type="predicted"/>
<gene>
    <name evidence="1" type="ORF">HNQ66_000073</name>
</gene>
<evidence type="ECO:0000313" key="1">
    <source>
        <dbReference type="EMBL" id="MBB5040695.1"/>
    </source>
</evidence>
<reference evidence="1 2" key="1">
    <citation type="submission" date="2020-08" db="EMBL/GenBank/DDBJ databases">
        <title>Genomic Encyclopedia of Type Strains, Phase IV (KMG-IV): sequencing the most valuable type-strain genomes for metagenomic binning, comparative biology and taxonomic classification.</title>
        <authorList>
            <person name="Goeker M."/>
        </authorList>
    </citation>
    <scope>NUCLEOTIDE SEQUENCE [LARGE SCALE GENOMIC DNA]</scope>
    <source>
        <strain evidence="1 2">DSM 21319</strain>
    </source>
</reference>
<name>A0A7W7YRB7_9HYPH</name>
<dbReference type="EMBL" id="JACHIK010000001">
    <property type="protein sequence ID" value="MBB5040695.1"/>
    <property type="molecule type" value="Genomic_DNA"/>
</dbReference>
<keyword evidence="2" id="KW-1185">Reference proteome</keyword>
<dbReference type="AlphaFoldDB" id="A0A7W7YRB7"/>
<accession>A0A7W7YRB7</accession>
<dbReference type="Proteomes" id="UP000535406">
    <property type="component" value="Unassembled WGS sequence"/>
</dbReference>
<comment type="caution">
    <text evidence="1">The sequence shown here is derived from an EMBL/GenBank/DDBJ whole genome shotgun (WGS) entry which is preliminary data.</text>
</comment>
<evidence type="ECO:0000313" key="2">
    <source>
        <dbReference type="Proteomes" id="UP000535406"/>
    </source>
</evidence>
<protein>
    <submittedName>
        <fullName evidence="1">Uncharacterized protein</fullName>
    </submittedName>
</protein>